<keyword evidence="1" id="KW-0472">Membrane</keyword>
<dbReference type="EMBL" id="CATQJA010002710">
    <property type="protein sequence ID" value="CAJ0587539.1"/>
    <property type="molecule type" value="Genomic_DNA"/>
</dbReference>
<comment type="caution">
    <text evidence="2">The sequence shown here is derived from an EMBL/GenBank/DDBJ whole genome shotgun (WGS) entry which is preliminary data.</text>
</comment>
<keyword evidence="3" id="KW-1185">Reference proteome</keyword>
<gene>
    <name evidence="2" type="ORF">MSPICULIGERA_LOCUS25500</name>
</gene>
<feature type="transmembrane region" description="Helical" evidence="1">
    <location>
        <begin position="144"/>
        <end position="161"/>
    </location>
</feature>
<name>A0AA36DI25_9BILA</name>
<dbReference type="AlphaFoldDB" id="A0AA36DI25"/>
<keyword evidence="1" id="KW-1133">Transmembrane helix</keyword>
<keyword evidence="1" id="KW-0812">Transmembrane</keyword>
<proteinExistence type="predicted"/>
<accession>A0AA36DI25</accession>
<evidence type="ECO:0000313" key="2">
    <source>
        <dbReference type="EMBL" id="CAJ0587539.1"/>
    </source>
</evidence>
<feature type="non-terminal residue" evidence="2">
    <location>
        <position position="1"/>
    </location>
</feature>
<protein>
    <submittedName>
        <fullName evidence="2">Uncharacterized protein</fullName>
    </submittedName>
</protein>
<evidence type="ECO:0000313" key="3">
    <source>
        <dbReference type="Proteomes" id="UP001177023"/>
    </source>
</evidence>
<organism evidence="2 3">
    <name type="scientific">Mesorhabditis spiculigera</name>
    <dbReference type="NCBI Taxonomy" id="96644"/>
    <lineage>
        <taxon>Eukaryota</taxon>
        <taxon>Metazoa</taxon>
        <taxon>Ecdysozoa</taxon>
        <taxon>Nematoda</taxon>
        <taxon>Chromadorea</taxon>
        <taxon>Rhabditida</taxon>
        <taxon>Rhabditina</taxon>
        <taxon>Rhabditomorpha</taxon>
        <taxon>Rhabditoidea</taxon>
        <taxon>Rhabditidae</taxon>
        <taxon>Mesorhabditinae</taxon>
        <taxon>Mesorhabditis</taxon>
    </lineage>
</organism>
<dbReference type="Proteomes" id="UP001177023">
    <property type="component" value="Unassembled WGS sequence"/>
</dbReference>
<feature type="transmembrane region" description="Helical" evidence="1">
    <location>
        <begin position="78"/>
        <end position="101"/>
    </location>
</feature>
<evidence type="ECO:0000256" key="1">
    <source>
        <dbReference type="SAM" id="Phobius"/>
    </source>
</evidence>
<sequence length="229" mass="26409">MESYCQAAGELSNFSVYSIQNAGLVTFKVIILFLYAVNNLCINLLLNAILIVICVITQEEEFVYVLNCTEDTPAMIPLANAFSFAGIAVDLATVVADLWLIRYCDKTIRDSTIVLYNLLSISIRSYFPDIDYVSRKTAQGLVNFYPYYTFICPLFYVAAISRMKKSRLAEFHTAVRPTIRGKYCDDFYRRDGRWPVPFFRECCVDDPKQCDRRFYVDRCQDAIRLTQAR</sequence>
<feature type="transmembrane region" description="Helical" evidence="1">
    <location>
        <begin position="29"/>
        <end position="58"/>
    </location>
</feature>
<reference evidence="2" key="1">
    <citation type="submission" date="2023-06" db="EMBL/GenBank/DDBJ databases">
        <authorList>
            <person name="Delattre M."/>
        </authorList>
    </citation>
    <scope>NUCLEOTIDE SEQUENCE</scope>
    <source>
        <strain evidence="2">AF72</strain>
    </source>
</reference>